<keyword evidence="9 12" id="KW-0949">S-adenosyl-L-methionine</keyword>
<evidence type="ECO:0000256" key="9">
    <source>
        <dbReference type="ARBA" id="ARBA00022691"/>
    </source>
</evidence>
<dbReference type="GO" id="GO:0032259">
    <property type="term" value="P:methylation"/>
    <property type="evidence" value="ECO:0007669"/>
    <property type="project" value="UniProtKB-KW"/>
</dbReference>
<evidence type="ECO:0000256" key="11">
    <source>
        <dbReference type="ARBA" id="ARBA00047944"/>
    </source>
</evidence>
<evidence type="ECO:0000256" key="1">
    <source>
        <dbReference type="ARBA" id="ARBA00004496"/>
    </source>
</evidence>
<proteinExistence type="inferred from homology"/>
<dbReference type="NCBIfam" id="TIGR00046">
    <property type="entry name" value="RsmE family RNA methyltransferase"/>
    <property type="match status" value="1"/>
</dbReference>
<name>A0ABP9WUK0_9GAMM</name>
<comment type="similarity">
    <text evidence="2 12">Belongs to the RNA methyltransferase RsmE family.</text>
</comment>
<dbReference type="PIRSF" id="PIRSF015601">
    <property type="entry name" value="MTase_slr0722"/>
    <property type="match status" value="1"/>
</dbReference>
<evidence type="ECO:0000256" key="4">
    <source>
        <dbReference type="ARBA" id="ARBA00013673"/>
    </source>
</evidence>
<reference evidence="14 15" key="1">
    <citation type="submission" date="2024-02" db="EMBL/GenBank/DDBJ databases">
        <title>Microbulbifer aestuariivivens NBRC 112533.</title>
        <authorList>
            <person name="Ichikawa N."/>
            <person name="Katano-Makiyama Y."/>
            <person name="Hidaka K."/>
        </authorList>
    </citation>
    <scope>NUCLEOTIDE SEQUENCE [LARGE SCALE GENOMIC DNA]</scope>
    <source>
        <strain evidence="14 15">NBRC 112533</strain>
    </source>
</reference>
<dbReference type="Pfam" id="PF04452">
    <property type="entry name" value="Methyltrans_RNA"/>
    <property type="match status" value="1"/>
</dbReference>
<dbReference type="InterPro" id="IPR006700">
    <property type="entry name" value="RsmE"/>
</dbReference>
<dbReference type="InterPro" id="IPR029028">
    <property type="entry name" value="Alpha/beta_knot_MTases"/>
</dbReference>
<gene>
    <name evidence="14" type="primary">rsmE_2</name>
    <name evidence="14" type="ORF">Maes01_02288</name>
</gene>
<feature type="domain" description="Ribosomal RNA small subunit methyltransferase E methyltransferase" evidence="13">
    <location>
        <begin position="74"/>
        <end position="232"/>
    </location>
</feature>
<evidence type="ECO:0000256" key="3">
    <source>
        <dbReference type="ARBA" id="ARBA00012328"/>
    </source>
</evidence>
<comment type="subcellular location">
    <subcellularLocation>
        <location evidence="1 12">Cytoplasm</location>
    </subcellularLocation>
</comment>
<evidence type="ECO:0000256" key="5">
    <source>
        <dbReference type="ARBA" id="ARBA00022490"/>
    </source>
</evidence>
<organism evidence="14 15">
    <name type="scientific">Microbulbifer aestuariivivens</name>
    <dbReference type="NCBI Taxonomy" id="1908308"/>
    <lineage>
        <taxon>Bacteria</taxon>
        <taxon>Pseudomonadati</taxon>
        <taxon>Pseudomonadota</taxon>
        <taxon>Gammaproteobacteria</taxon>
        <taxon>Cellvibrionales</taxon>
        <taxon>Microbulbiferaceae</taxon>
        <taxon>Microbulbifer</taxon>
    </lineage>
</organism>
<dbReference type="CDD" id="cd18084">
    <property type="entry name" value="RsmE-like"/>
    <property type="match status" value="1"/>
</dbReference>
<evidence type="ECO:0000256" key="10">
    <source>
        <dbReference type="ARBA" id="ARBA00025699"/>
    </source>
</evidence>
<dbReference type="InterPro" id="IPR046886">
    <property type="entry name" value="RsmE_MTase_dom"/>
</dbReference>
<evidence type="ECO:0000313" key="14">
    <source>
        <dbReference type="EMBL" id="GAA5525716.1"/>
    </source>
</evidence>
<comment type="caution">
    <text evidence="14">The sequence shown here is derived from an EMBL/GenBank/DDBJ whole genome shotgun (WGS) entry which is preliminary data.</text>
</comment>
<dbReference type="InterPro" id="IPR015947">
    <property type="entry name" value="PUA-like_sf"/>
</dbReference>
<dbReference type="Proteomes" id="UP001408594">
    <property type="component" value="Unassembled WGS sequence"/>
</dbReference>
<dbReference type="SUPFAM" id="SSF88697">
    <property type="entry name" value="PUA domain-like"/>
    <property type="match status" value="1"/>
</dbReference>
<accession>A0ABP9WUK0</accession>
<evidence type="ECO:0000256" key="6">
    <source>
        <dbReference type="ARBA" id="ARBA00022552"/>
    </source>
</evidence>
<evidence type="ECO:0000256" key="2">
    <source>
        <dbReference type="ARBA" id="ARBA00005528"/>
    </source>
</evidence>
<evidence type="ECO:0000256" key="8">
    <source>
        <dbReference type="ARBA" id="ARBA00022679"/>
    </source>
</evidence>
<comment type="catalytic activity">
    <reaction evidence="11 12">
        <text>uridine(1498) in 16S rRNA + S-adenosyl-L-methionine = N(3)-methyluridine(1498) in 16S rRNA + S-adenosyl-L-homocysteine + H(+)</text>
        <dbReference type="Rhea" id="RHEA:42920"/>
        <dbReference type="Rhea" id="RHEA-COMP:10283"/>
        <dbReference type="Rhea" id="RHEA-COMP:10284"/>
        <dbReference type="ChEBI" id="CHEBI:15378"/>
        <dbReference type="ChEBI" id="CHEBI:57856"/>
        <dbReference type="ChEBI" id="CHEBI:59789"/>
        <dbReference type="ChEBI" id="CHEBI:65315"/>
        <dbReference type="ChEBI" id="CHEBI:74502"/>
        <dbReference type="EC" id="2.1.1.193"/>
    </reaction>
</comment>
<dbReference type="EMBL" id="BAABRT010000019">
    <property type="protein sequence ID" value="GAA5525716.1"/>
    <property type="molecule type" value="Genomic_DNA"/>
</dbReference>
<dbReference type="InterPro" id="IPR029026">
    <property type="entry name" value="tRNA_m1G_MTases_N"/>
</dbReference>
<dbReference type="GO" id="GO:0008168">
    <property type="term" value="F:methyltransferase activity"/>
    <property type="evidence" value="ECO:0007669"/>
    <property type="project" value="UniProtKB-KW"/>
</dbReference>
<dbReference type="EC" id="2.1.1.193" evidence="3 12"/>
<keyword evidence="15" id="KW-1185">Reference proteome</keyword>
<dbReference type="RefSeq" id="WP_345551643.1">
    <property type="nucleotide sequence ID" value="NZ_BAABRT010000019.1"/>
</dbReference>
<evidence type="ECO:0000313" key="15">
    <source>
        <dbReference type="Proteomes" id="UP001408594"/>
    </source>
</evidence>
<dbReference type="PANTHER" id="PTHR30027:SF3">
    <property type="entry name" value="16S RRNA (URACIL(1498)-N(3))-METHYLTRANSFERASE"/>
    <property type="match status" value="1"/>
</dbReference>
<comment type="function">
    <text evidence="10 12">Specifically methylates the N3 position of the uracil ring of uridine 1498 (m3U1498) in 16S rRNA. Acts on the fully assembled 30S ribosomal subunit.</text>
</comment>
<keyword evidence="6 12" id="KW-0698">rRNA processing</keyword>
<evidence type="ECO:0000256" key="7">
    <source>
        <dbReference type="ARBA" id="ARBA00022603"/>
    </source>
</evidence>
<keyword evidence="8 12" id="KW-0808">Transferase</keyword>
<dbReference type="Gene3D" id="3.40.1280.10">
    <property type="match status" value="1"/>
</dbReference>
<evidence type="ECO:0000256" key="12">
    <source>
        <dbReference type="PIRNR" id="PIRNR015601"/>
    </source>
</evidence>
<protein>
    <recommendedName>
        <fullName evidence="4 12">Ribosomal RNA small subunit methyltransferase E</fullName>
        <ecNumber evidence="3 12">2.1.1.193</ecNumber>
    </recommendedName>
</protein>
<keyword evidence="7 12" id="KW-0489">Methyltransferase</keyword>
<keyword evidence="5 12" id="KW-0963">Cytoplasm</keyword>
<sequence length="238" mass="26471">MNLIILFPDDFTEATRATLTGRRHGHIRQVHRAQPGDTLKVGLLGGAIGRAEVLSIDDHAVQLAVELLDPAPPALPLTVILALPRPKMLKRIIQHVTTLGAKRIYLVNAYRVEKSYWQSPWLEAEKLRELCLLGLEQAVDTQMPTIEIRKRFKPFVEDELGEIAANSRRLVAHPVTDTPCPVDIDEPVTLAVGPEGGFIAYEVEKLQEQGFESVHLGPRILRVETALPVLLGRLFPGR</sequence>
<dbReference type="SUPFAM" id="SSF75217">
    <property type="entry name" value="alpha/beta knot"/>
    <property type="match status" value="1"/>
</dbReference>
<dbReference type="NCBIfam" id="NF008700">
    <property type="entry name" value="PRK11713.5-4"/>
    <property type="match status" value="1"/>
</dbReference>
<evidence type="ECO:0000259" key="13">
    <source>
        <dbReference type="Pfam" id="PF04452"/>
    </source>
</evidence>
<dbReference type="PANTHER" id="PTHR30027">
    <property type="entry name" value="RIBOSOMAL RNA SMALL SUBUNIT METHYLTRANSFERASE E"/>
    <property type="match status" value="1"/>
</dbReference>